<sequence length="85" mass="9542">MKSANMSMVFGAVEIPDMSQIPLTTIRDEVRVTKIFDHESYVETDEEMHDVTKDAAYDCLIETEEIMVDVVVEASRTGTPFVVPS</sequence>
<accession>A0A6N2CAD2</accession>
<comment type="caution">
    <text evidence="1">The sequence shown here is derived from an EMBL/GenBank/DDBJ whole genome shotgun (WGS) entry which is preliminary data.</text>
</comment>
<name>A0A6N2CAD2_SOLCI</name>
<protein>
    <submittedName>
        <fullName evidence="1">Uncharacterized protein</fullName>
    </submittedName>
</protein>
<dbReference type="EMBL" id="RXGB01000193">
    <property type="protein sequence ID" value="TMX04633.1"/>
    <property type="molecule type" value="Genomic_DNA"/>
</dbReference>
<dbReference type="AlphaFoldDB" id="A0A6N2CAD2"/>
<evidence type="ECO:0000313" key="1">
    <source>
        <dbReference type="EMBL" id="TMX04633.1"/>
    </source>
</evidence>
<gene>
    <name evidence="1" type="ORF">EJD97_006468</name>
</gene>
<reference evidence="1" key="1">
    <citation type="submission" date="2019-05" db="EMBL/GenBank/DDBJ databases">
        <title>The de novo reference genome and transcriptome assemblies of the wild tomato species Solanum chilense.</title>
        <authorList>
            <person name="Stam R."/>
            <person name="Nosenko T."/>
            <person name="Hoerger A.C."/>
            <person name="Stephan W."/>
            <person name="Seidel M.A."/>
            <person name="Kuhn J.M.M."/>
            <person name="Haberer G."/>
            <person name="Tellier A."/>
        </authorList>
    </citation>
    <scope>NUCLEOTIDE SEQUENCE</scope>
    <source>
        <tissue evidence="1">Mature leaves</tissue>
    </source>
</reference>
<proteinExistence type="predicted"/>
<organism evidence="1">
    <name type="scientific">Solanum chilense</name>
    <name type="common">Tomato</name>
    <name type="synonym">Lycopersicon chilense</name>
    <dbReference type="NCBI Taxonomy" id="4083"/>
    <lineage>
        <taxon>Eukaryota</taxon>
        <taxon>Viridiplantae</taxon>
        <taxon>Streptophyta</taxon>
        <taxon>Embryophyta</taxon>
        <taxon>Tracheophyta</taxon>
        <taxon>Spermatophyta</taxon>
        <taxon>Magnoliopsida</taxon>
        <taxon>eudicotyledons</taxon>
        <taxon>Gunneridae</taxon>
        <taxon>Pentapetalae</taxon>
        <taxon>asterids</taxon>
        <taxon>lamiids</taxon>
        <taxon>Solanales</taxon>
        <taxon>Solanaceae</taxon>
        <taxon>Solanoideae</taxon>
        <taxon>Solaneae</taxon>
        <taxon>Solanum</taxon>
        <taxon>Solanum subgen. Lycopersicon</taxon>
    </lineage>
</organism>